<accession>A0A0E9QM17</accession>
<feature type="region of interest" description="Disordered" evidence="1">
    <location>
        <begin position="19"/>
        <end position="39"/>
    </location>
</feature>
<proteinExistence type="predicted"/>
<reference evidence="2" key="2">
    <citation type="journal article" date="2015" name="Fish Shellfish Immunol.">
        <title>Early steps in the European eel (Anguilla anguilla)-Vibrio vulnificus interaction in the gills: Role of the RtxA13 toxin.</title>
        <authorList>
            <person name="Callol A."/>
            <person name="Pajuelo D."/>
            <person name="Ebbesson L."/>
            <person name="Teles M."/>
            <person name="MacKenzie S."/>
            <person name="Amaro C."/>
        </authorList>
    </citation>
    <scope>NUCLEOTIDE SEQUENCE</scope>
</reference>
<sequence length="39" mass="4167">MRSVTAAVLCAASRSGGVRLRGGQKPGRTRRFNHSNVVL</sequence>
<evidence type="ECO:0000256" key="1">
    <source>
        <dbReference type="SAM" id="MobiDB-lite"/>
    </source>
</evidence>
<protein>
    <submittedName>
        <fullName evidence="2">Uncharacterized protein</fullName>
    </submittedName>
</protein>
<name>A0A0E9QM17_ANGAN</name>
<dbReference type="AlphaFoldDB" id="A0A0E9QM17"/>
<evidence type="ECO:0000313" key="2">
    <source>
        <dbReference type="EMBL" id="JAH17864.1"/>
    </source>
</evidence>
<dbReference type="EMBL" id="GBXM01090713">
    <property type="protein sequence ID" value="JAH17864.1"/>
    <property type="molecule type" value="Transcribed_RNA"/>
</dbReference>
<organism evidence="2">
    <name type="scientific">Anguilla anguilla</name>
    <name type="common">European freshwater eel</name>
    <name type="synonym">Muraena anguilla</name>
    <dbReference type="NCBI Taxonomy" id="7936"/>
    <lineage>
        <taxon>Eukaryota</taxon>
        <taxon>Metazoa</taxon>
        <taxon>Chordata</taxon>
        <taxon>Craniata</taxon>
        <taxon>Vertebrata</taxon>
        <taxon>Euteleostomi</taxon>
        <taxon>Actinopterygii</taxon>
        <taxon>Neopterygii</taxon>
        <taxon>Teleostei</taxon>
        <taxon>Anguilliformes</taxon>
        <taxon>Anguillidae</taxon>
        <taxon>Anguilla</taxon>
    </lineage>
</organism>
<reference evidence="2" key="1">
    <citation type="submission" date="2014-11" db="EMBL/GenBank/DDBJ databases">
        <authorList>
            <person name="Amaro Gonzalez C."/>
        </authorList>
    </citation>
    <scope>NUCLEOTIDE SEQUENCE</scope>
</reference>